<name>A0A131XV69_IXORI</name>
<feature type="non-terminal residue" evidence="2">
    <location>
        <position position="1"/>
    </location>
</feature>
<dbReference type="EMBL" id="GEFM01004603">
    <property type="protein sequence ID" value="JAP71193.1"/>
    <property type="molecule type" value="mRNA"/>
</dbReference>
<dbReference type="InterPro" id="IPR052201">
    <property type="entry name" value="LRR-containing_regulator"/>
</dbReference>
<evidence type="ECO:0000313" key="2">
    <source>
        <dbReference type="EMBL" id="JAP71193.1"/>
    </source>
</evidence>
<dbReference type="AlphaFoldDB" id="A0A131XV69"/>
<reference evidence="2" key="1">
    <citation type="submission" date="2016-02" db="EMBL/GenBank/DDBJ databases">
        <title>RNAseq analyses of the midgut from blood- or serum-fed Ixodes ricinus ticks.</title>
        <authorList>
            <person name="Perner J."/>
            <person name="Provaznik J."/>
            <person name="Schrenkova J."/>
            <person name="Urbanova V."/>
            <person name="Ribeiro J.M."/>
            <person name="Kopacek P."/>
        </authorList>
    </citation>
    <scope>NUCLEOTIDE SEQUENCE</scope>
    <source>
        <tissue evidence="2">Gut</tissue>
    </source>
</reference>
<dbReference type="SUPFAM" id="SSF52047">
    <property type="entry name" value="RNI-like"/>
    <property type="match status" value="2"/>
</dbReference>
<evidence type="ECO:0008006" key="3">
    <source>
        <dbReference type="Google" id="ProtNLM"/>
    </source>
</evidence>
<proteinExistence type="evidence at transcript level"/>
<dbReference type="Gene3D" id="3.80.10.10">
    <property type="entry name" value="Ribonuclease Inhibitor"/>
    <property type="match status" value="2"/>
</dbReference>
<dbReference type="PANTHER" id="PTHR24111">
    <property type="entry name" value="LEUCINE-RICH REPEAT-CONTAINING PROTEIN 34"/>
    <property type="match status" value="1"/>
</dbReference>
<accession>A0A131XV69</accession>
<evidence type="ECO:0000256" key="1">
    <source>
        <dbReference type="ARBA" id="ARBA00022737"/>
    </source>
</evidence>
<organism evidence="2">
    <name type="scientific">Ixodes ricinus</name>
    <name type="common">Common tick</name>
    <name type="synonym">Acarus ricinus</name>
    <dbReference type="NCBI Taxonomy" id="34613"/>
    <lineage>
        <taxon>Eukaryota</taxon>
        <taxon>Metazoa</taxon>
        <taxon>Ecdysozoa</taxon>
        <taxon>Arthropoda</taxon>
        <taxon>Chelicerata</taxon>
        <taxon>Arachnida</taxon>
        <taxon>Acari</taxon>
        <taxon>Parasitiformes</taxon>
        <taxon>Ixodida</taxon>
        <taxon>Ixodoidea</taxon>
        <taxon>Ixodidae</taxon>
        <taxon>Ixodinae</taxon>
        <taxon>Ixodes</taxon>
    </lineage>
</organism>
<dbReference type="PANTHER" id="PTHR24111:SF3">
    <property type="entry name" value="LEUCINE-RICH REPEAT-CONTAINING PROTEIN 73"/>
    <property type="match status" value="1"/>
</dbReference>
<dbReference type="InterPro" id="IPR032675">
    <property type="entry name" value="LRR_dom_sf"/>
</dbReference>
<sequence length="699" mass="78870">VGSSQEILSDLCNTKGIFTSRKIDFGVGCTQSDSQQCQIFKDLKLWNEFLWNTDAELKEVLPGKLGVVRGSCDLDTVSDIRFHHASILLHWLLKEHRCIQVFELLEHCTTYRDMRLLGDTLRLSAGIKRLKLDKFHLSRCFVQTLATLSKLEELELCLGSMSKNAFAHLQLVLEEMPSLKSVKLDLRCMSLNKTRALLQALKCCAATSLCINGSCLKLENGRAFAEFFAQNSTLKELTVDHLAKREKSQDVKPLLHALRTNKTLEKLCLPCCCLATSEARLLVQVVATKSTLKILQVKCTSANGPAVFGELIGSNRSLSELEITTAPSISELAASIRKNTTMKKLSVSCKYLTTQSTEAFLDALACNKLLELVRLGNISEQEPGYFHRLLEKKGLDSRVHYKCCIIEPDIYMSNRKCGADLRRARPSPLKAMPGTVHHVCRQLARPHQFVDLSISLYHLDLESGRLLAEFLSSTKVLKHVNLAFVFGDRYSMRSILEGLCCNKSLSSVALQIVFGEEDAYMMGALVKTNKSLREITVLSLFKDMYSKVIFELSEALVDNYYLLCVETSDYAECAKEVFKIKDVMRRNTSMLLDAVKFAMGCCTKKQAEAFEQLFESDALVEKLQELAHDTNFEARERIKKRLQYLEYNFMTVAGIVKANMVCELGKLQETRLDQIAFDSWLKIRSYLKVRDIADEPVAL</sequence>
<keyword evidence="1" id="KW-0677">Repeat</keyword>
<protein>
    <recommendedName>
        <fullName evidence="3">Nlr family card domain protein</fullName>
    </recommendedName>
</protein>